<dbReference type="EMBL" id="UINC01162393">
    <property type="protein sequence ID" value="SVD62130.1"/>
    <property type="molecule type" value="Genomic_DNA"/>
</dbReference>
<sequence>MTSLLLKGGTVYDSSQGIKAQRLDIAVRDAKIVELA</sequence>
<accession>A0A382WU61</accession>
<proteinExistence type="predicted"/>
<reference evidence="1" key="1">
    <citation type="submission" date="2018-05" db="EMBL/GenBank/DDBJ databases">
        <authorList>
            <person name="Lanie J.A."/>
            <person name="Ng W.-L."/>
            <person name="Kazmierczak K.M."/>
            <person name="Andrzejewski T.M."/>
            <person name="Davidsen T.M."/>
            <person name="Wayne K.J."/>
            <person name="Tettelin H."/>
            <person name="Glass J.I."/>
            <person name="Rusch D."/>
            <person name="Podicherti R."/>
            <person name="Tsui H.-C.T."/>
            <person name="Winkler M.E."/>
        </authorList>
    </citation>
    <scope>NUCLEOTIDE SEQUENCE</scope>
</reference>
<evidence type="ECO:0000313" key="1">
    <source>
        <dbReference type="EMBL" id="SVD62130.1"/>
    </source>
</evidence>
<dbReference type="SUPFAM" id="SSF51338">
    <property type="entry name" value="Composite domain of metallo-dependent hydrolases"/>
    <property type="match status" value="1"/>
</dbReference>
<dbReference type="GO" id="GO:0016810">
    <property type="term" value="F:hydrolase activity, acting on carbon-nitrogen (but not peptide) bonds"/>
    <property type="evidence" value="ECO:0007669"/>
    <property type="project" value="InterPro"/>
</dbReference>
<dbReference type="InterPro" id="IPR011059">
    <property type="entry name" value="Metal-dep_hydrolase_composite"/>
</dbReference>
<protein>
    <recommendedName>
        <fullName evidence="2">Amidohydrolase 3 domain-containing protein</fullName>
    </recommendedName>
</protein>
<evidence type="ECO:0008006" key="2">
    <source>
        <dbReference type="Google" id="ProtNLM"/>
    </source>
</evidence>
<dbReference type="AlphaFoldDB" id="A0A382WU61"/>
<organism evidence="1">
    <name type="scientific">marine metagenome</name>
    <dbReference type="NCBI Taxonomy" id="408172"/>
    <lineage>
        <taxon>unclassified sequences</taxon>
        <taxon>metagenomes</taxon>
        <taxon>ecological metagenomes</taxon>
    </lineage>
</organism>
<name>A0A382WU61_9ZZZZ</name>
<feature type="non-terminal residue" evidence="1">
    <location>
        <position position="36"/>
    </location>
</feature>
<gene>
    <name evidence="1" type="ORF">METZ01_LOCUS414984</name>
</gene>